<dbReference type="Proteomes" id="UP000001601">
    <property type="component" value="Unassembled WGS sequence"/>
</dbReference>
<keyword evidence="2" id="KW-0808">Transferase</keyword>
<proteinExistence type="predicted"/>
<evidence type="ECO:0000313" key="2">
    <source>
        <dbReference type="EMBL" id="EAQ50700.1"/>
    </source>
</evidence>
<dbReference type="GO" id="GO:0008757">
    <property type="term" value="F:S-adenosylmethionine-dependent methyltransferase activity"/>
    <property type="evidence" value="ECO:0007669"/>
    <property type="project" value="InterPro"/>
</dbReference>
<protein>
    <submittedName>
        <fullName evidence="2">Putative methyltransferase</fullName>
    </submittedName>
</protein>
<reference evidence="2 3" key="1">
    <citation type="journal article" date="2007" name="Nature">
        <title>Light stimulates growth of proteorhodopsin-containing marine Flavobacteria.</title>
        <authorList>
            <person name="Gomez-Consarnau L."/>
            <person name="Gonzalez J.M."/>
            <person name="Coll-Llado M."/>
            <person name="Gourdon P."/>
            <person name="Pascher T."/>
            <person name="Neutze R."/>
            <person name="Pedros-Alio C."/>
            <person name="Pinhassi J."/>
        </authorList>
    </citation>
    <scope>NUCLEOTIDE SEQUENCE [LARGE SCALE GENOMIC DNA]</scope>
    <source>
        <strain evidence="2 3">MED217</strain>
    </source>
</reference>
<dbReference type="Gene3D" id="3.40.50.150">
    <property type="entry name" value="Vaccinia Virus protein VP39"/>
    <property type="match status" value="1"/>
</dbReference>
<keyword evidence="3" id="KW-1185">Reference proteome</keyword>
<comment type="caution">
    <text evidence="2">The sequence shown here is derived from an EMBL/GenBank/DDBJ whole genome shotgun (WGS) entry which is preliminary data.</text>
</comment>
<dbReference type="OrthoDB" id="1143568at2"/>
<dbReference type="STRING" id="398720.MED217_14195"/>
<feature type="domain" description="Methyltransferase type 11" evidence="1">
    <location>
        <begin position="68"/>
        <end position="159"/>
    </location>
</feature>
<keyword evidence="2" id="KW-0489">Methyltransferase</keyword>
<dbReference type="SUPFAM" id="SSF53335">
    <property type="entry name" value="S-adenosyl-L-methionine-dependent methyltransferases"/>
    <property type="match status" value="1"/>
</dbReference>
<evidence type="ECO:0000313" key="3">
    <source>
        <dbReference type="Proteomes" id="UP000001601"/>
    </source>
</evidence>
<dbReference type="RefSeq" id="WP_009781192.1">
    <property type="nucleotide sequence ID" value="NZ_CH672395.1"/>
</dbReference>
<gene>
    <name evidence="2" type="ORF">MED217_14195</name>
</gene>
<dbReference type="AlphaFoldDB" id="A3XGQ0"/>
<dbReference type="EMBL" id="AANC01000001">
    <property type="protein sequence ID" value="EAQ50700.1"/>
    <property type="molecule type" value="Genomic_DNA"/>
</dbReference>
<dbReference type="GO" id="GO:0032259">
    <property type="term" value="P:methylation"/>
    <property type="evidence" value="ECO:0007669"/>
    <property type="project" value="UniProtKB-KW"/>
</dbReference>
<accession>A3XGQ0</accession>
<dbReference type="InterPro" id="IPR029063">
    <property type="entry name" value="SAM-dependent_MTases_sf"/>
</dbReference>
<organism evidence="2 3">
    <name type="scientific">Leeuwenhoekiella blandensis (strain CECT 7118 / CCUG 51940 / KCTC 22103 / MED217)</name>
    <name type="common">Flavobacterium sp. (strain MED217)</name>
    <dbReference type="NCBI Taxonomy" id="398720"/>
    <lineage>
        <taxon>Bacteria</taxon>
        <taxon>Pseudomonadati</taxon>
        <taxon>Bacteroidota</taxon>
        <taxon>Flavobacteriia</taxon>
        <taxon>Flavobacteriales</taxon>
        <taxon>Flavobacteriaceae</taxon>
        <taxon>Leeuwenhoekiella</taxon>
    </lineage>
</organism>
<dbReference type="CDD" id="cd02440">
    <property type="entry name" value="AdoMet_MTases"/>
    <property type="match status" value="1"/>
</dbReference>
<sequence length="243" mass="27582">MAKKDSKNPDIFGQALLDFHNDKYSEDITVISSLTEDDEIPVPYLFRSYEEMPEVEQKALQLAQGKTLDIGACAGSHTLYLQNKGIEVTALDISEGAIEVCKSRGVKSTQITDILDYRESGYDTLLLIMNGTGIFQTLKKTESYLTHLRSLLKTDGQILVDSSDIAFMYEEEDGSYWRDASRDYYGEVTFQINYKNQTSAAFDWLYLDFKTLKKEAEKAGFTCEKICDGPHYDFLARLIKTES</sequence>
<dbReference type="Pfam" id="PF08241">
    <property type="entry name" value="Methyltransf_11"/>
    <property type="match status" value="1"/>
</dbReference>
<dbReference type="eggNOG" id="COG2890">
    <property type="taxonomic scope" value="Bacteria"/>
</dbReference>
<dbReference type="HOGENOM" id="CLU_071501_0_0_10"/>
<evidence type="ECO:0000259" key="1">
    <source>
        <dbReference type="Pfam" id="PF08241"/>
    </source>
</evidence>
<name>A3XGQ0_LEEBM</name>
<dbReference type="InterPro" id="IPR013216">
    <property type="entry name" value="Methyltransf_11"/>
</dbReference>